<dbReference type="GO" id="GO:0015288">
    <property type="term" value="F:porin activity"/>
    <property type="evidence" value="ECO:0007669"/>
    <property type="project" value="TreeGrafter"/>
</dbReference>
<dbReference type="PANTHER" id="PTHR30026">
    <property type="entry name" value="OUTER MEMBRANE PROTEIN TOLC"/>
    <property type="match status" value="1"/>
</dbReference>
<evidence type="ECO:0000256" key="2">
    <source>
        <dbReference type="ARBA" id="ARBA00022452"/>
    </source>
</evidence>
<dbReference type="GO" id="GO:0015562">
    <property type="term" value="F:efflux transmembrane transporter activity"/>
    <property type="evidence" value="ECO:0007669"/>
    <property type="project" value="InterPro"/>
</dbReference>
<dbReference type="GO" id="GO:1990281">
    <property type="term" value="C:efflux pump complex"/>
    <property type="evidence" value="ECO:0007669"/>
    <property type="project" value="TreeGrafter"/>
</dbReference>
<evidence type="ECO:0000256" key="1">
    <source>
        <dbReference type="ARBA" id="ARBA00004442"/>
    </source>
</evidence>
<dbReference type="Proteomes" id="UP000250918">
    <property type="component" value="Unassembled WGS sequence"/>
</dbReference>
<comment type="subcellular location">
    <subcellularLocation>
        <location evidence="1">Cell outer membrane</location>
    </subcellularLocation>
</comment>
<accession>A0A855X4H3</accession>
<evidence type="ECO:0000256" key="5">
    <source>
        <dbReference type="ARBA" id="ARBA00023237"/>
    </source>
</evidence>
<keyword evidence="2" id="KW-1134">Transmembrane beta strand</keyword>
<dbReference type="EMBL" id="PQAP01000122">
    <property type="protein sequence ID" value="PWB71169.1"/>
    <property type="molecule type" value="Genomic_DNA"/>
</dbReference>
<gene>
    <name evidence="7" type="ORF">C3F09_08160</name>
</gene>
<comment type="caution">
    <text evidence="7">The sequence shown here is derived from an EMBL/GenBank/DDBJ whole genome shotgun (WGS) entry which is preliminary data.</text>
</comment>
<dbReference type="SUPFAM" id="SSF56954">
    <property type="entry name" value="Outer membrane efflux proteins (OEP)"/>
    <property type="match status" value="1"/>
</dbReference>
<proteinExistence type="predicted"/>
<feature type="region of interest" description="Disordered" evidence="6">
    <location>
        <begin position="1"/>
        <end position="22"/>
    </location>
</feature>
<keyword evidence="3" id="KW-0812">Transmembrane</keyword>
<dbReference type="Gene3D" id="1.20.1600.10">
    <property type="entry name" value="Outer membrane efflux proteins (OEP)"/>
    <property type="match status" value="1"/>
</dbReference>
<keyword evidence="4" id="KW-0472">Membrane</keyword>
<evidence type="ECO:0000313" key="8">
    <source>
        <dbReference type="Proteomes" id="UP000250918"/>
    </source>
</evidence>
<dbReference type="PANTHER" id="PTHR30026:SF20">
    <property type="entry name" value="OUTER MEMBRANE PROTEIN TOLC"/>
    <property type="match status" value="1"/>
</dbReference>
<evidence type="ECO:0008006" key="9">
    <source>
        <dbReference type="Google" id="ProtNLM"/>
    </source>
</evidence>
<evidence type="ECO:0000313" key="7">
    <source>
        <dbReference type="EMBL" id="PWB71169.1"/>
    </source>
</evidence>
<protein>
    <recommendedName>
        <fullName evidence="9">TolC family protein</fullName>
    </recommendedName>
</protein>
<dbReference type="GO" id="GO:0009279">
    <property type="term" value="C:cell outer membrane"/>
    <property type="evidence" value="ECO:0007669"/>
    <property type="project" value="UniProtKB-SubCell"/>
</dbReference>
<keyword evidence="5" id="KW-0998">Cell outer membrane</keyword>
<feature type="compositionally biased region" description="Polar residues" evidence="6">
    <location>
        <begin position="1"/>
        <end position="11"/>
    </location>
</feature>
<dbReference type="InterPro" id="IPR051906">
    <property type="entry name" value="TolC-like"/>
</dbReference>
<reference evidence="7 8" key="1">
    <citation type="journal article" date="2018" name="ISME J.">
        <title>A methanotrophic archaeon couples anaerobic oxidation of methane to Fe(III) reduction.</title>
        <authorList>
            <person name="Cai C."/>
            <person name="Leu A.O."/>
            <person name="Xie G.J."/>
            <person name="Guo J."/>
            <person name="Feng Y."/>
            <person name="Zhao J.X."/>
            <person name="Tyson G.W."/>
            <person name="Yuan Z."/>
            <person name="Hu S."/>
        </authorList>
    </citation>
    <scope>NUCLEOTIDE SEQUENCE [LARGE SCALE GENOMIC DNA]</scope>
    <source>
        <strain evidence="7">FeB_12</strain>
    </source>
</reference>
<evidence type="ECO:0000256" key="4">
    <source>
        <dbReference type="ARBA" id="ARBA00023136"/>
    </source>
</evidence>
<sequence length="226" mass="25180">MRGQPQDSTVPALSPPTDDSIPAGPEHWIALAKQNYPALKKLASQSREYAFEAQASNRMRWPMLNLQASYAQRSAKDAMTGMPLDNMYSFQAGISLPLFSNHQQKKMAQSMEAMRRSTDYESSQLARDIEARLRTLHEIAVHAVQSLQIYRERIIPADEDALNGAMAGYSANRLPLTNLLTYALNVYRDRIAEKQLANQLAQTLAEVSKYTADPATLPAGQPNTKN</sequence>
<evidence type="ECO:0000256" key="3">
    <source>
        <dbReference type="ARBA" id="ARBA00022692"/>
    </source>
</evidence>
<evidence type="ECO:0000256" key="6">
    <source>
        <dbReference type="SAM" id="MobiDB-lite"/>
    </source>
</evidence>
<dbReference type="AlphaFoldDB" id="A0A855X4H3"/>
<name>A0A855X4H3_9BACT</name>
<organism evidence="7 8">
    <name type="scientific">candidate division GN15 bacterium</name>
    <dbReference type="NCBI Taxonomy" id="2072418"/>
    <lineage>
        <taxon>Bacteria</taxon>
        <taxon>candidate division GN15</taxon>
    </lineage>
</organism>